<proteinExistence type="predicted"/>
<evidence type="ECO:0000313" key="3">
    <source>
        <dbReference type="Proteomes" id="UP001178461"/>
    </source>
</evidence>
<dbReference type="EMBL" id="OX395131">
    <property type="protein sequence ID" value="CAI5776843.1"/>
    <property type="molecule type" value="Genomic_DNA"/>
</dbReference>
<sequence length="92" mass="9473">MVRSGLPALQQHPSSRACPALAGSGADAAAAAGGASWDARRTRQSPWPLAPGSPERGGACRISALPGTTTAREGGRLKGPATHCRHLFLYRN</sequence>
<dbReference type="AlphaFoldDB" id="A0AA35P977"/>
<gene>
    <name evidence="2" type="ORF">PODLI_1B014931</name>
</gene>
<feature type="region of interest" description="Disordered" evidence="1">
    <location>
        <begin position="1"/>
        <end position="59"/>
    </location>
</feature>
<keyword evidence="3" id="KW-1185">Reference proteome</keyword>
<evidence type="ECO:0000256" key="1">
    <source>
        <dbReference type="SAM" id="MobiDB-lite"/>
    </source>
</evidence>
<protein>
    <submittedName>
        <fullName evidence="2">Uncharacterized protein</fullName>
    </submittedName>
</protein>
<evidence type="ECO:0000313" key="2">
    <source>
        <dbReference type="EMBL" id="CAI5776843.1"/>
    </source>
</evidence>
<dbReference type="Proteomes" id="UP001178461">
    <property type="component" value="Chromosome 6"/>
</dbReference>
<name>A0AA35P977_9SAUR</name>
<organism evidence="2 3">
    <name type="scientific">Podarcis lilfordi</name>
    <name type="common">Lilford's wall lizard</name>
    <dbReference type="NCBI Taxonomy" id="74358"/>
    <lineage>
        <taxon>Eukaryota</taxon>
        <taxon>Metazoa</taxon>
        <taxon>Chordata</taxon>
        <taxon>Craniata</taxon>
        <taxon>Vertebrata</taxon>
        <taxon>Euteleostomi</taxon>
        <taxon>Lepidosauria</taxon>
        <taxon>Squamata</taxon>
        <taxon>Bifurcata</taxon>
        <taxon>Unidentata</taxon>
        <taxon>Episquamata</taxon>
        <taxon>Laterata</taxon>
        <taxon>Lacertibaenia</taxon>
        <taxon>Lacertidae</taxon>
        <taxon>Podarcis</taxon>
    </lineage>
</organism>
<accession>A0AA35P977</accession>
<feature type="compositionally biased region" description="Low complexity" evidence="1">
    <location>
        <begin position="20"/>
        <end position="37"/>
    </location>
</feature>
<reference evidence="2" key="1">
    <citation type="submission" date="2022-12" db="EMBL/GenBank/DDBJ databases">
        <authorList>
            <person name="Alioto T."/>
            <person name="Alioto T."/>
            <person name="Gomez Garrido J."/>
        </authorList>
    </citation>
    <scope>NUCLEOTIDE SEQUENCE</scope>
</reference>